<dbReference type="GO" id="GO:0005524">
    <property type="term" value="F:ATP binding"/>
    <property type="evidence" value="ECO:0007669"/>
    <property type="project" value="UniProtKB-KW"/>
</dbReference>
<dbReference type="PANTHER" id="PTHR42939">
    <property type="entry name" value="ABC TRANSPORTER ATP-BINDING PROTEIN ALBC-RELATED"/>
    <property type="match status" value="1"/>
</dbReference>
<evidence type="ECO:0000259" key="4">
    <source>
        <dbReference type="PROSITE" id="PS50893"/>
    </source>
</evidence>
<dbReference type="SMART" id="SM00382">
    <property type="entry name" value="AAA"/>
    <property type="match status" value="1"/>
</dbReference>
<dbReference type="InterPro" id="IPR051782">
    <property type="entry name" value="ABC_Transporter_VariousFunc"/>
</dbReference>
<dbReference type="InterPro" id="IPR027417">
    <property type="entry name" value="P-loop_NTPase"/>
</dbReference>
<dbReference type="InterPro" id="IPR003439">
    <property type="entry name" value="ABC_transporter-like_ATP-bd"/>
</dbReference>
<reference evidence="5 6" key="1">
    <citation type="submission" date="2020-07" db="EMBL/GenBank/DDBJ databases">
        <authorList>
            <person name="Feng X."/>
        </authorList>
    </citation>
    <scope>NUCLEOTIDE SEQUENCE [LARGE SCALE GENOMIC DNA]</scope>
    <source>
        <strain evidence="5 6">JCM14086</strain>
    </source>
</reference>
<dbReference type="RefSeq" id="WP_185694948.1">
    <property type="nucleotide sequence ID" value="NZ_JACHVA010000143.1"/>
</dbReference>
<dbReference type="GO" id="GO:0016887">
    <property type="term" value="F:ATP hydrolysis activity"/>
    <property type="evidence" value="ECO:0007669"/>
    <property type="project" value="InterPro"/>
</dbReference>
<keyword evidence="3 5" id="KW-0067">ATP-binding</keyword>
<gene>
    <name evidence="5" type="ORF">H5P30_21360</name>
</gene>
<evidence type="ECO:0000313" key="5">
    <source>
        <dbReference type="EMBL" id="MBC2604336.1"/>
    </source>
</evidence>
<comment type="caution">
    <text evidence="5">The sequence shown here is derived from an EMBL/GenBank/DDBJ whole genome shotgun (WGS) entry which is preliminary data.</text>
</comment>
<dbReference type="CDD" id="cd03230">
    <property type="entry name" value="ABC_DR_subfamily_A"/>
    <property type="match status" value="1"/>
</dbReference>
<keyword evidence="6" id="KW-1185">Reference proteome</keyword>
<dbReference type="AlphaFoldDB" id="A0A7X1B2C0"/>
<keyword evidence="1" id="KW-0813">Transport</keyword>
<dbReference type="Pfam" id="PF00005">
    <property type="entry name" value="ABC_tran"/>
    <property type="match status" value="1"/>
</dbReference>
<dbReference type="InterPro" id="IPR003593">
    <property type="entry name" value="AAA+_ATPase"/>
</dbReference>
<dbReference type="Proteomes" id="UP000525652">
    <property type="component" value="Unassembled WGS sequence"/>
</dbReference>
<dbReference type="EMBL" id="JACHVA010000143">
    <property type="protein sequence ID" value="MBC2604336.1"/>
    <property type="molecule type" value="Genomic_DNA"/>
</dbReference>
<evidence type="ECO:0000313" key="6">
    <source>
        <dbReference type="Proteomes" id="UP000525652"/>
    </source>
</evidence>
<sequence>METTSPPSLSLRQLTKRFRTVTAVDHVDLDIFPREVVALLGANGSGKSTTFRLLLNIYRATSGQALLLGKSSRALDGQDFDEVGYIAEGQKLPTWMTVSAFIRYCASFYQEWDTEMEERLLAGFGLPLQQKIKHLSRGQRMKVAVASVLPARPKVVLMDEPFSGLDVETRAQLGNLLQKLSQDHGLTIVITTHDVEEVEVAASRISLLNRGQLKVNEPMAGYLQRHRFASIEKGKLGDLPPEIAKQIAPMPNLAGESTEHFVATYNDDFAQKIDAISGVQIRFEPMNLRQILTAHSLPLS</sequence>
<protein>
    <submittedName>
        <fullName evidence="5">ABC transporter ATP-binding protein</fullName>
    </submittedName>
</protein>
<evidence type="ECO:0000256" key="2">
    <source>
        <dbReference type="ARBA" id="ARBA00022741"/>
    </source>
</evidence>
<feature type="domain" description="ABC transporter" evidence="4">
    <location>
        <begin position="9"/>
        <end position="235"/>
    </location>
</feature>
<name>A0A7X1B2C0_9BACT</name>
<organism evidence="5 6">
    <name type="scientific">Puniceicoccus vermicola</name>
    <dbReference type="NCBI Taxonomy" id="388746"/>
    <lineage>
        <taxon>Bacteria</taxon>
        <taxon>Pseudomonadati</taxon>
        <taxon>Verrucomicrobiota</taxon>
        <taxon>Opitutia</taxon>
        <taxon>Puniceicoccales</taxon>
        <taxon>Puniceicoccaceae</taxon>
        <taxon>Puniceicoccus</taxon>
    </lineage>
</organism>
<keyword evidence="2" id="KW-0547">Nucleotide-binding</keyword>
<evidence type="ECO:0000256" key="1">
    <source>
        <dbReference type="ARBA" id="ARBA00022448"/>
    </source>
</evidence>
<accession>A0A7X1B2C0</accession>
<proteinExistence type="predicted"/>
<dbReference type="PROSITE" id="PS50893">
    <property type="entry name" value="ABC_TRANSPORTER_2"/>
    <property type="match status" value="1"/>
</dbReference>
<dbReference type="PANTHER" id="PTHR42939:SF1">
    <property type="entry name" value="ABC TRANSPORTER ATP-BINDING PROTEIN ALBC-RELATED"/>
    <property type="match status" value="1"/>
</dbReference>
<dbReference type="Gene3D" id="3.40.50.300">
    <property type="entry name" value="P-loop containing nucleotide triphosphate hydrolases"/>
    <property type="match status" value="1"/>
</dbReference>
<dbReference type="SUPFAM" id="SSF52540">
    <property type="entry name" value="P-loop containing nucleoside triphosphate hydrolases"/>
    <property type="match status" value="1"/>
</dbReference>
<evidence type="ECO:0000256" key="3">
    <source>
        <dbReference type="ARBA" id="ARBA00022840"/>
    </source>
</evidence>